<evidence type="ECO:0000259" key="3">
    <source>
        <dbReference type="PROSITE" id="PS50290"/>
    </source>
</evidence>
<gene>
    <name evidence="4" type="ORF">SBAD_LOCUS2851</name>
</gene>
<sequence>MRIVDSLRGRNPKLISDMNLFVRELHRITLLREEIWLAALSNMQNEVTKRFKLLEESIRSTEQNESLTTDEKAHIISEKREILLITLLQRNNRKNNWILRMKQISPLLAELRNTDIPIPGIGGSDTPVTIYGIDEGTTILPTKTRPKKLSFIGNDGKKYFYLLKGLEDLHLDERIMQFLNTCNILFEKQLKSGRQMQYFARSYSVTPLGHRSGLIQWVENSVPMFSLYKKWQLRENIKDLENRSKWPPLVLKEVLLELMNETPKNLLAKELWCTSLNCDEWWSATQRFSKSTAVISVIGYLIGLGDRHLDNVLVDLRTGEVVHIDYNVCFEKGKHLRVPETVPFRMTQNIESALGVTGIEGEFRLSCEKVMEILRKGQEALLTLLETFVYDPLVDWTTTHETAVTNLIGYGVLFLLYDDSRLVLVNLKISMTASDTVSNVRNPALARELRQQLT</sequence>
<dbReference type="Gene3D" id="3.30.1010.10">
    <property type="entry name" value="Phosphatidylinositol 3-kinase Catalytic Subunit, Chain A, domain 4"/>
    <property type="match status" value="1"/>
</dbReference>
<dbReference type="GO" id="GO:0004674">
    <property type="term" value="F:protein serine/threonine kinase activity"/>
    <property type="evidence" value="ECO:0007669"/>
    <property type="project" value="TreeGrafter"/>
</dbReference>
<evidence type="ECO:0000256" key="1">
    <source>
        <dbReference type="ARBA" id="ARBA00022679"/>
    </source>
</evidence>
<dbReference type="InterPro" id="IPR011009">
    <property type="entry name" value="Kinase-like_dom_sf"/>
</dbReference>
<keyword evidence="2" id="KW-0418">Kinase</keyword>
<dbReference type="InterPro" id="IPR018936">
    <property type="entry name" value="PI3/4_kinase_CS"/>
</dbReference>
<proteinExistence type="predicted"/>
<dbReference type="GO" id="GO:0000184">
    <property type="term" value="P:nuclear-transcribed mRNA catabolic process, nonsense-mediated decay"/>
    <property type="evidence" value="ECO:0007669"/>
    <property type="project" value="TreeGrafter"/>
</dbReference>
<evidence type="ECO:0000313" key="5">
    <source>
        <dbReference type="Proteomes" id="UP000270296"/>
    </source>
</evidence>
<evidence type="ECO:0000313" key="6">
    <source>
        <dbReference type="WBParaSite" id="SBAD_0000299001-mRNA-1"/>
    </source>
</evidence>
<dbReference type="Proteomes" id="UP000270296">
    <property type="component" value="Unassembled WGS sequence"/>
</dbReference>
<protein>
    <submittedName>
        <fullName evidence="6">PI3K/PI4K domain-containing protein</fullName>
    </submittedName>
</protein>
<reference evidence="6" key="1">
    <citation type="submission" date="2016-06" db="UniProtKB">
        <authorList>
            <consortium name="WormBaseParasite"/>
        </authorList>
    </citation>
    <scope>IDENTIFICATION</scope>
</reference>
<accession>A0A183IGV6</accession>
<dbReference type="InterPro" id="IPR050517">
    <property type="entry name" value="DDR_Repair_Kinase"/>
</dbReference>
<dbReference type="PANTHER" id="PTHR11139:SF71">
    <property type="entry name" value="SERINE_THREONINE-PROTEIN KINASE SMG1"/>
    <property type="match status" value="1"/>
</dbReference>
<dbReference type="GO" id="GO:0005634">
    <property type="term" value="C:nucleus"/>
    <property type="evidence" value="ECO:0007669"/>
    <property type="project" value="TreeGrafter"/>
</dbReference>
<dbReference type="AlphaFoldDB" id="A0A183IGV6"/>
<dbReference type="PROSITE" id="PS50290">
    <property type="entry name" value="PI3_4_KINASE_3"/>
    <property type="match status" value="1"/>
</dbReference>
<dbReference type="PANTHER" id="PTHR11139">
    <property type="entry name" value="ATAXIA TELANGIECTASIA MUTATED ATM -RELATED"/>
    <property type="match status" value="1"/>
</dbReference>
<dbReference type="PROSITE" id="PS00916">
    <property type="entry name" value="PI3_4_KINASE_2"/>
    <property type="match status" value="1"/>
</dbReference>
<evidence type="ECO:0000313" key="4">
    <source>
        <dbReference type="EMBL" id="VDO99149.1"/>
    </source>
</evidence>
<feature type="domain" description="PI3K/PI4K catalytic" evidence="3">
    <location>
        <begin position="133"/>
        <end position="445"/>
    </location>
</feature>
<dbReference type="SMART" id="SM00146">
    <property type="entry name" value="PI3Kc"/>
    <property type="match status" value="1"/>
</dbReference>
<dbReference type="Pfam" id="PF00454">
    <property type="entry name" value="PI3_PI4_kinase"/>
    <property type="match status" value="1"/>
</dbReference>
<dbReference type="FunFam" id="1.10.1070.11:FF:000023">
    <property type="entry name" value="serine/threonine-protein kinase SMG1 isoform X1"/>
    <property type="match status" value="1"/>
</dbReference>
<dbReference type="WBParaSite" id="SBAD_0000299001-mRNA-1">
    <property type="protein sequence ID" value="SBAD_0000299001-mRNA-1"/>
    <property type="gene ID" value="SBAD_0000299001"/>
</dbReference>
<keyword evidence="1" id="KW-0808">Transferase</keyword>
<evidence type="ECO:0000256" key="2">
    <source>
        <dbReference type="ARBA" id="ARBA00022777"/>
    </source>
</evidence>
<keyword evidence="5" id="KW-1185">Reference proteome</keyword>
<reference evidence="4 5" key="2">
    <citation type="submission" date="2018-11" db="EMBL/GenBank/DDBJ databases">
        <authorList>
            <consortium name="Pathogen Informatics"/>
        </authorList>
    </citation>
    <scope>NUCLEOTIDE SEQUENCE [LARGE SCALE GENOMIC DNA]</scope>
</reference>
<name>A0A183IGV6_9BILA</name>
<dbReference type="SUPFAM" id="SSF56112">
    <property type="entry name" value="Protein kinase-like (PK-like)"/>
    <property type="match status" value="1"/>
</dbReference>
<dbReference type="InterPro" id="IPR036940">
    <property type="entry name" value="PI3/4_kinase_cat_sf"/>
</dbReference>
<dbReference type="OrthoDB" id="10012281at2759"/>
<dbReference type="InterPro" id="IPR000403">
    <property type="entry name" value="PI3/4_kinase_cat_dom"/>
</dbReference>
<dbReference type="Gene3D" id="1.10.1070.11">
    <property type="entry name" value="Phosphatidylinositol 3-/4-kinase, catalytic domain"/>
    <property type="match status" value="1"/>
</dbReference>
<dbReference type="EMBL" id="UZAM01007440">
    <property type="protein sequence ID" value="VDO99149.1"/>
    <property type="molecule type" value="Genomic_DNA"/>
</dbReference>
<organism evidence="6">
    <name type="scientific">Soboliphyme baturini</name>
    <dbReference type="NCBI Taxonomy" id="241478"/>
    <lineage>
        <taxon>Eukaryota</taxon>
        <taxon>Metazoa</taxon>
        <taxon>Ecdysozoa</taxon>
        <taxon>Nematoda</taxon>
        <taxon>Enoplea</taxon>
        <taxon>Dorylaimia</taxon>
        <taxon>Dioctophymatida</taxon>
        <taxon>Dioctophymatoidea</taxon>
        <taxon>Soboliphymatidae</taxon>
        <taxon>Soboliphyme</taxon>
    </lineage>
</organism>